<evidence type="ECO:0000313" key="1">
    <source>
        <dbReference type="EMBL" id="MBG6135562.1"/>
    </source>
</evidence>
<dbReference type="AlphaFoldDB" id="A0A8J7GFG1"/>
<dbReference type="InterPro" id="IPR010281">
    <property type="entry name" value="DUF885"/>
</dbReference>
<name>A0A8J7GFG1_9ACTN</name>
<keyword evidence="2" id="KW-1185">Reference proteome</keyword>
<comment type="caution">
    <text evidence="1">The sequence shown here is derived from an EMBL/GenBank/DDBJ whole genome shotgun (WGS) entry which is preliminary data.</text>
</comment>
<dbReference type="Proteomes" id="UP000622552">
    <property type="component" value="Unassembled WGS sequence"/>
</dbReference>
<accession>A0A8J7GFG1</accession>
<proteinExistence type="predicted"/>
<gene>
    <name evidence="1" type="ORF">IW245_001756</name>
</gene>
<sequence>MELQNLADEVWDGILARDPWAAERAGREVTVLPDGGPEAVHRQAGAAAVLLDRLDRLAVPDADRLTAGYLRDHLEHEVAETERFWYRFPVTPYNAMVLGDQRATMTGVDLGAPDGPERLRSLLDSHIGAVEQIRATLAEQRARGVHLPGSAVGAALESMRGHATAAAALPGPAPALARLGAAFDALIADMTAHAAAGPAEGGMHHYPGGAECYAGLIRLHTGLDLTAEHIHRIGLSEVDRLTSRIRDELGIVDEAAHRARLNADPATFAADPAELERRLRSHLDRVTPMLAGQFARLPAAPFRLTRLDPSLEAGLTWGYYDVPGADGCGYYHYNGSDLPNRPLVQAASLILHEGLPGHHLQIGRQLENDRLHPVRREFSTQRTFSIAGYCEGWAEYAAGLGYEWGLYEDPVDRYGRLCAERFHAARLVVDTGLNALGWTFERAGNFLRGTGFLSEVEIRTELVRYAVDDPGQALAYHLGHWYLRELRGTGDALTFHEAVLDEGPLPLWLLGEHLARQVP</sequence>
<dbReference type="PANTHER" id="PTHR33361">
    <property type="entry name" value="GLR0591 PROTEIN"/>
    <property type="match status" value="1"/>
</dbReference>
<dbReference type="Pfam" id="PF05960">
    <property type="entry name" value="DUF885"/>
    <property type="match status" value="1"/>
</dbReference>
<dbReference type="EMBL" id="JADOUF010000001">
    <property type="protein sequence ID" value="MBG6135562.1"/>
    <property type="molecule type" value="Genomic_DNA"/>
</dbReference>
<dbReference type="RefSeq" id="WP_197002655.1">
    <property type="nucleotide sequence ID" value="NZ_BONS01000002.1"/>
</dbReference>
<organism evidence="1 2">
    <name type="scientific">Longispora fulva</name>
    <dbReference type="NCBI Taxonomy" id="619741"/>
    <lineage>
        <taxon>Bacteria</taxon>
        <taxon>Bacillati</taxon>
        <taxon>Actinomycetota</taxon>
        <taxon>Actinomycetes</taxon>
        <taxon>Micromonosporales</taxon>
        <taxon>Micromonosporaceae</taxon>
        <taxon>Longispora</taxon>
    </lineage>
</organism>
<dbReference type="PANTHER" id="PTHR33361:SF2">
    <property type="entry name" value="DUF885 DOMAIN-CONTAINING PROTEIN"/>
    <property type="match status" value="1"/>
</dbReference>
<protein>
    <submittedName>
        <fullName evidence="1">Uncharacterized protein (DUF885 family)</fullName>
    </submittedName>
</protein>
<reference evidence="1" key="1">
    <citation type="submission" date="2020-11" db="EMBL/GenBank/DDBJ databases">
        <title>Sequencing the genomes of 1000 actinobacteria strains.</title>
        <authorList>
            <person name="Klenk H.-P."/>
        </authorList>
    </citation>
    <scope>NUCLEOTIDE SEQUENCE</scope>
    <source>
        <strain evidence="1">DSM 45356</strain>
    </source>
</reference>
<evidence type="ECO:0000313" key="2">
    <source>
        <dbReference type="Proteomes" id="UP000622552"/>
    </source>
</evidence>